<dbReference type="EMBL" id="JABBFX010000003">
    <property type="protein sequence ID" value="NML47168.1"/>
    <property type="molecule type" value="Genomic_DNA"/>
</dbReference>
<accession>A0A848HHK6</accession>
<reference evidence="1 2" key="1">
    <citation type="submission" date="2020-04" db="EMBL/GenBank/DDBJ databases">
        <title>Ramlibacter sp. G-1-2-2 isolated from soil.</title>
        <authorList>
            <person name="Dahal R.H."/>
        </authorList>
    </citation>
    <scope>NUCLEOTIDE SEQUENCE [LARGE SCALE GENOMIC DNA]</scope>
    <source>
        <strain evidence="1 2">G-1-2-2</strain>
    </source>
</reference>
<dbReference type="RefSeq" id="WP_169422279.1">
    <property type="nucleotide sequence ID" value="NZ_JABBFX010000003.1"/>
</dbReference>
<evidence type="ECO:0008006" key="3">
    <source>
        <dbReference type="Google" id="ProtNLM"/>
    </source>
</evidence>
<sequence>MNKLRISGVATATFGLLLALGQSLPALSPMASAHAEQGKVSRLGDLSRFRKIAQDTSAMVDKGDLPGAKTRIKDLETAWDEAEAGLKPRSAADWHVLDKAIDRALDALRAGSPDAARCKSAMTDVLAAFDSAAGLR</sequence>
<proteinExistence type="predicted"/>
<evidence type="ECO:0000313" key="2">
    <source>
        <dbReference type="Proteomes" id="UP000541185"/>
    </source>
</evidence>
<keyword evidence="2" id="KW-1185">Reference proteome</keyword>
<evidence type="ECO:0000313" key="1">
    <source>
        <dbReference type="EMBL" id="NML47168.1"/>
    </source>
</evidence>
<protein>
    <recommendedName>
        <fullName evidence="3">Histidine kinase</fullName>
    </recommendedName>
</protein>
<dbReference type="Proteomes" id="UP000541185">
    <property type="component" value="Unassembled WGS sequence"/>
</dbReference>
<name>A0A848HHK6_9BURK</name>
<gene>
    <name evidence="1" type="ORF">HHL11_25705</name>
</gene>
<organism evidence="1 2">
    <name type="scientific">Ramlibacter agri</name>
    <dbReference type="NCBI Taxonomy" id="2728837"/>
    <lineage>
        <taxon>Bacteria</taxon>
        <taxon>Pseudomonadati</taxon>
        <taxon>Pseudomonadota</taxon>
        <taxon>Betaproteobacteria</taxon>
        <taxon>Burkholderiales</taxon>
        <taxon>Comamonadaceae</taxon>
        <taxon>Ramlibacter</taxon>
    </lineage>
</organism>
<comment type="caution">
    <text evidence="1">The sequence shown here is derived from an EMBL/GenBank/DDBJ whole genome shotgun (WGS) entry which is preliminary data.</text>
</comment>
<dbReference type="AlphaFoldDB" id="A0A848HHK6"/>